<evidence type="ECO:0000313" key="1">
    <source>
        <dbReference type="EMBL" id="GCC16762.1"/>
    </source>
</evidence>
<dbReference type="OrthoDB" id="9937278at2759"/>
<reference evidence="1 2" key="1">
    <citation type="journal article" date="2018" name="Nat. Ecol. Evol.">
        <title>Shark genomes provide insights into elasmobranch evolution and the origin of vertebrates.</title>
        <authorList>
            <person name="Hara Y"/>
            <person name="Yamaguchi K"/>
            <person name="Onimaru K"/>
            <person name="Kadota M"/>
            <person name="Koyanagi M"/>
            <person name="Keeley SD"/>
            <person name="Tatsumi K"/>
            <person name="Tanaka K"/>
            <person name="Motone F"/>
            <person name="Kageyama Y"/>
            <person name="Nozu R"/>
            <person name="Adachi N"/>
            <person name="Nishimura O"/>
            <person name="Nakagawa R"/>
            <person name="Tanegashima C"/>
            <person name="Kiyatake I"/>
            <person name="Matsumoto R"/>
            <person name="Murakumo K"/>
            <person name="Nishida K"/>
            <person name="Terakita A"/>
            <person name="Kuratani S"/>
            <person name="Sato K"/>
            <person name="Hyodo S Kuraku.S."/>
        </authorList>
    </citation>
    <scope>NUCLEOTIDE SEQUENCE [LARGE SCALE GENOMIC DNA]</scope>
</reference>
<accession>A0A401RF42</accession>
<dbReference type="Gene3D" id="1.20.5.500">
    <property type="entry name" value="Single helix bin"/>
    <property type="match status" value="1"/>
</dbReference>
<proteinExistence type="predicted"/>
<evidence type="ECO:0000313" key="2">
    <source>
        <dbReference type="Proteomes" id="UP000287033"/>
    </source>
</evidence>
<gene>
    <name evidence="1" type="ORF">chiPu_0020391</name>
</gene>
<name>A0A401RF42_CHIPU</name>
<dbReference type="Proteomes" id="UP000287033">
    <property type="component" value="Unassembled WGS sequence"/>
</dbReference>
<keyword evidence="2" id="KW-1185">Reference proteome</keyword>
<sequence length="89" mass="10986">MMSRRFDLQERIYWQKKVEHIQNLEQGDTNKCELEQVLKEIHCEYEQLAKKNKEDMEKYKQKVSLENSLILYIFRKLYDYTLVNGCLYE</sequence>
<dbReference type="EMBL" id="BEZZ01002569">
    <property type="protein sequence ID" value="GCC16762.1"/>
    <property type="molecule type" value="Genomic_DNA"/>
</dbReference>
<organism evidence="1 2">
    <name type="scientific">Chiloscyllium punctatum</name>
    <name type="common">Brownbanded bambooshark</name>
    <name type="synonym">Hemiscyllium punctatum</name>
    <dbReference type="NCBI Taxonomy" id="137246"/>
    <lineage>
        <taxon>Eukaryota</taxon>
        <taxon>Metazoa</taxon>
        <taxon>Chordata</taxon>
        <taxon>Craniata</taxon>
        <taxon>Vertebrata</taxon>
        <taxon>Chondrichthyes</taxon>
        <taxon>Elasmobranchii</taxon>
        <taxon>Galeomorphii</taxon>
        <taxon>Galeoidea</taxon>
        <taxon>Orectolobiformes</taxon>
        <taxon>Hemiscylliidae</taxon>
        <taxon>Chiloscyllium</taxon>
    </lineage>
</organism>
<comment type="caution">
    <text evidence="1">The sequence shown here is derived from an EMBL/GenBank/DDBJ whole genome shotgun (WGS) entry which is preliminary data.</text>
</comment>
<protein>
    <submittedName>
        <fullName evidence="1">Uncharacterized protein</fullName>
    </submittedName>
</protein>
<dbReference type="AlphaFoldDB" id="A0A401RF42"/>